<comment type="catalytic activity">
    <reaction evidence="15">
        <text>guanosine(26) in tRNA + 2 S-adenosyl-L-methionine = N(2)-dimethylguanosine(26) in tRNA + 2 S-adenosyl-L-homocysteine + 2 H(+)</text>
        <dbReference type="Rhea" id="RHEA:43140"/>
        <dbReference type="Rhea" id="RHEA-COMP:10359"/>
        <dbReference type="Rhea" id="RHEA-COMP:10360"/>
        <dbReference type="ChEBI" id="CHEBI:15378"/>
        <dbReference type="ChEBI" id="CHEBI:57856"/>
        <dbReference type="ChEBI" id="CHEBI:59789"/>
        <dbReference type="ChEBI" id="CHEBI:74269"/>
        <dbReference type="ChEBI" id="CHEBI:74513"/>
        <dbReference type="EC" id="2.1.1.216"/>
    </reaction>
</comment>
<keyword evidence="6 15" id="KW-0808">Transferase</keyword>
<evidence type="ECO:0000256" key="11">
    <source>
        <dbReference type="ARBA" id="ARBA00022833"/>
    </source>
</evidence>
<keyword evidence="8 15" id="KW-0819">tRNA processing</keyword>
<dbReference type="GO" id="GO:0005730">
    <property type="term" value="C:nucleolus"/>
    <property type="evidence" value="ECO:0007669"/>
    <property type="project" value="UniProtKB-SubCell"/>
</dbReference>
<evidence type="ECO:0000256" key="5">
    <source>
        <dbReference type="ARBA" id="ARBA00022603"/>
    </source>
</evidence>
<evidence type="ECO:0000256" key="9">
    <source>
        <dbReference type="ARBA" id="ARBA00022723"/>
    </source>
</evidence>
<dbReference type="PANTHER" id="PTHR10631:SF1">
    <property type="entry name" value="TRMT1-LIKE PROTEIN"/>
    <property type="match status" value="1"/>
</dbReference>
<evidence type="ECO:0000313" key="16">
    <source>
        <dbReference type="EMBL" id="CAB3267260.1"/>
    </source>
</evidence>
<keyword evidence="7 15" id="KW-0949">S-adenosyl-L-methionine</keyword>
<evidence type="ECO:0000256" key="3">
    <source>
        <dbReference type="ARBA" id="ARBA00022553"/>
    </source>
</evidence>
<proteinExistence type="evidence at transcript level"/>
<dbReference type="AlphaFoldDB" id="A0A6F9DW81"/>
<comment type="subcellular location">
    <subcellularLocation>
        <location evidence="1">Nucleus</location>
        <location evidence="1">Nucleolus</location>
    </subcellularLocation>
</comment>
<keyword evidence="3" id="KW-0597">Phosphoprotein</keyword>
<keyword evidence="10" id="KW-0863">Zinc-finger</keyword>
<dbReference type="EMBL" id="LR791398">
    <property type="protein sequence ID" value="CAB3267260.1"/>
    <property type="molecule type" value="mRNA"/>
</dbReference>
<evidence type="ECO:0000256" key="14">
    <source>
        <dbReference type="ARBA" id="ARBA00023242"/>
    </source>
</evidence>
<comment type="similarity">
    <text evidence="15">Belongs to the class I-like SAM-binding methyltransferase superfamily. Trm1 family.</text>
</comment>
<evidence type="ECO:0000256" key="10">
    <source>
        <dbReference type="ARBA" id="ARBA00022771"/>
    </source>
</evidence>
<protein>
    <recommendedName>
        <fullName evidence="15">tRNA (guanine(26)-N(2))-dimethyltransferase</fullName>
        <ecNumber evidence="15">2.1.1.216</ecNumber>
    </recommendedName>
</protein>
<organism evidence="16">
    <name type="scientific">Phallusia mammillata</name>
    <dbReference type="NCBI Taxonomy" id="59560"/>
    <lineage>
        <taxon>Eukaryota</taxon>
        <taxon>Metazoa</taxon>
        <taxon>Chordata</taxon>
        <taxon>Tunicata</taxon>
        <taxon>Ascidiacea</taxon>
        <taxon>Phlebobranchia</taxon>
        <taxon>Ascidiidae</taxon>
        <taxon>Phallusia</taxon>
    </lineage>
</organism>
<evidence type="ECO:0000256" key="13">
    <source>
        <dbReference type="ARBA" id="ARBA00022884"/>
    </source>
</evidence>
<gene>
    <name evidence="16" type="primary">Trmt1l</name>
</gene>
<keyword evidence="5 15" id="KW-0489">Methyltransferase</keyword>
<dbReference type="GO" id="GO:0000049">
    <property type="term" value="F:tRNA binding"/>
    <property type="evidence" value="ECO:0007669"/>
    <property type="project" value="UniProtKB-UniRule"/>
</dbReference>
<dbReference type="Gene3D" id="3.30.56.70">
    <property type="entry name" value="N2,N2-dimethylguanosine tRNA methyltransferase, C-terminal domain"/>
    <property type="match status" value="1"/>
</dbReference>
<evidence type="ECO:0000256" key="6">
    <source>
        <dbReference type="ARBA" id="ARBA00022679"/>
    </source>
</evidence>
<evidence type="ECO:0000256" key="12">
    <source>
        <dbReference type="ARBA" id="ARBA00022843"/>
    </source>
</evidence>
<evidence type="ECO:0000256" key="15">
    <source>
        <dbReference type="PROSITE-ProRule" id="PRU00958"/>
    </source>
</evidence>
<keyword evidence="2" id="KW-1017">Isopeptide bond</keyword>
<evidence type="ECO:0000256" key="2">
    <source>
        <dbReference type="ARBA" id="ARBA00022499"/>
    </source>
</evidence>
<keyword evidence="11" id="KW-0862">Zinc</keyword>
<keyword evidence="9" id="KW-0479">Metal-binding</keyword>
<evidence type="ECO:0000256" key="1">
    <source>
        <dbReference type="ARBA" id="ARBA00004604"/>
    </source>
</evidence>
<dbReference type="PANTHER" id="PTHR10631">
    <property type="entry name" value="N 2 ,N 2 -DIMETHYLGUANOSINE TRNA METHYLTRANSFERASE"/>
    <property type="match status" value="1"/>
</dbReference>
<dbReference type="Pfam" id="PF02005">
    <property type="entry name" value="TRM"/>
    <property type="match status" value="2"/>
</dbReference>
<evidence type="ECO:0000256" key="8">
    <source>
        <dbReference type="ARBA" id="ARBA00022694"/>
    </source>
</evidence>
<dbReference type="InterPro" id="IPR042296">
    <property type="entry name" value="tRNA_met_Trm1_C"/>
</dbReference>
<dbReference type="InterPro" id="IPR029063">
    <property type="entry name" value="SAM-dependent_MTases_sf"/>
</dbReference>
<sequence>MSCINGNVLEHGVSYQTEGPIEAALTSKRVSKIVELSTSRAIALCCVKLLSDKTAGPISVLDAINAFALPGLQWVKHINKDIKVTSNVAKELQNDICGQNEDVHQMEIVAEDPHVLMHSRKFKFIYIEAIGSAVTYLDAALRSINHEGLLCVTSTDIAILNNKSPDTALRLYGAKFLKSEYWGEMAVRVIAANVLRAAGRWGKGVTIEMCTVTEYSVTVVFHVLRGAKHVEPCLPLVQPLSHCLNCQARAFNEDCSQTLPLNEQTPLCGCGDNNTSALTQLGPMWSGSIFNPTFIQKLLDQAIDFKMSESLTKIFQLLLIDSVCCKSELAENALLKLPETSTSNQDGPPEKKAKSDEESIVIKLDDIQPAPLFYFDFQHHSVKGGNPPKLSAVVERLRKLGHRASKTHFGPRCVRTSASLQQFNDLLKQMWEEISKTT</sequence>
<keyword evidence="12" id="KW-0832">Ubl conjugation</keyword>
<name>A0A6F9DW81_9ASCI</name>
<dbReference type="SUPFAM" id="SSF53335">
    <property type="entry name" value="S-adenosyl-L-methionine-dependent methyltransferases"/>
    <property type="match status" value="1"/>
</dbReference>
<dbReference type="PROSITE" id="PS51626">
    <property type="entry name" value="SAM_MT_TRM1"/>
    <property type="match status" value="1"/>
</dbReference>
<evidence type="ECO:0000256" key="7">
    <source>
        <dbReference type="ARBA" id="ARBA00022691"/>
    </source>
</evidence>
<dbReference type="GO" id="GO:0002940">
    <property type="term" value="P:tRNA N2-guanine methylation"/>
    <property type="evidence" value="ECO:0007669"/>
    <property type="project" value="TreeGrafter"/>
</dbReference>
<reference evidence="16" key="1">
    <citation type="submission" date="2020-04" db="EMBL/GenBank/DDBJ databases">
        <authorList>
            <person name="Neveu A P."/>
        </authorList>
    </citation>
    <scope>NUCLEOTIDE SEQUENCE</scope>
    <source>
        <tissue evidence="16">Whole embryo</tissue>
    </source>
</reference>
<keyword evidence="4 15" id="KW-0820">tRNA-binding</keyword>
<dbReference type="GO" id="GO:0160104">
    <property type="term" value="F:tRNA (guanine(26)-N2)-dimethyltransferase activity"/>
    <property type="evidence" value="ECO:0007669"/>
    <property type="project" value="UniProtKB-UniRule"/>
</dbReference>
<dbReference type="EC" id="2.1.1.216" evidence="15"/>
<dbReference type="InterPro" id="IPR002905">
    <property type="entry name" value="Trm1"/>
</dbReference>
<evidence type="ECO:0000256" key="4">
    <source>
        <dbReference type="ARBA" id="ARBA00022555"/>
    </source>
</evidence>
<accession>A0A6F9DW81</accession>
<keyword evidence="13 15" id="KW-0694">RNA-binding</keyword>
<keyword evidence="14" id="KW-0539">Nucleus</keyword>
<dbReference type="Gene3D" id="3.40.50.150">
    <property type="entry name" value="Vaccinia Virus protein VP39"/>
    <property type="match status" value="1"/>
</dbReference>
<dbReference type="GO" id="GO:0008270">
    <property type="term" value="F:zinc ion binding"/>
    <property type="evidence" value="ECO:0007669"/>
    <property type="project" value="UniProtKB-KW"/>
</dbReference>